<sequence>MAIDRFMAVKWPIHYYKSNSKTVYADDPRVIGYVSLVIGLAEGVDSCTGIFICMAKHQELRECYFTAFPMMAKITSFKAELSSQSVVSKILSRLKMHIGSVAPQSSILARQSTIAAPQSNVDDPQVAVTI</sequence>
<evidence type="ECO:0000313" key="2">
    <source>
        <dbReference type="WBParaSite" id="ACRNAN_scaffold12093.g8989.t1"/>
    </source>
</evidence>
<reference evidence="2" key="1">
    <citation type="submission" date="2022-11" db="UniProtKB">
        <authorList>
            <consortium name="WormBaseParasite"/>
        </authorList>
    </citation>
    <scope>IDENTIFICATION</scope>
</reference>
<accession>A0A914CLD9</accession>
<dbReference type="WBParaSite" id="ACRNAN_scaffold12093.g8989.t1">
    <property type="protein sequence ID" value="ACRNAN_scaffold12093.g8989.t1"/>
    <property type="gene ID" value="ACRNAN_scaffold12093.g8989"/>
</dbReference>
<dbReference type="Proteomes" id="UP000887540">
    <property type="component" value="Unplaced"/>
</dbReference>
<protein>
    <submittedName>
        <fullName evidence="2">Uncharacterized protein</fullName>
    </submittedName>
</protein>
<organism evidence="1 2">
    <name type="scientific">Acrobeloides nanus</name>
    <dbReference type="NCBI Taxonomy" id="290746"/>
    <lineage>
        <taxon>Eukaryota</taxon>
        <taxon>Metazoa</taxon>
        <taxon>Ecdysozoa</taxon>
        <taxon>Nematoda</taxon>
        <taxon>Chromadorea</taxon>
        <taxon>Rhabditida</taxon>
        <taxon>Tylenchina</taxon>
        <taxon>Cephalobomorpha</taxon>
        <taxon>Cephaloboidea</taxon>
        <taxon>Cephalobidae</taxon>
        <taxon>Acrobeloides</taxon>
    </lineage>
</organism>
<name>A0A914CLD9_9BILA</name>
<dbReference type="AlphaFoldDB" id="A0A914CLD9"/>
<evidence type="ECO:0000313" key="1">
    <source>
        <dbReference type="Proteomes" id="UP000887540"/>
    </source>
</evidence>
<keyword evidence="1" id="KW-1185">Reference proteome</keyword>
<proteinExistence type="predicted"/>